<evidence type="ECO:0000313" key="2">
    <source>
        <dbReference type="EMBL" id="CAB11017.1"/>
    </source>
</evidence>
<organism evidence="2">
    <name type="scientific">Mycobacterium leprae</name>
    <dbReference type="NCBI Taxonomy" id="1769"/>
    <lineage>
        <taxon>Bacteria</taxon>
        <taxon>Bacillati</taxon>
        <taxon>Actinomycetota</taxon>
        <taxon>Actinomycetes</taxon>
        <taxon>Mycobacteriales</taxon>
        <taxon>Mycobacteriaceae</taxon>
        <taxon>Mycobacterium</taxon>
    </lineage>
</organism>
<dbReference type="InterPro" id="IPR003870">
    <property type="entry name" value="DUF222"/>
</dbReference>
<dbReference type="Pfam" id="PF02720">
    <property type="entry name" value="DUF222"/>
    <property type="match status" value="1"/>
</dbReference>
<protein>
    <recommendedName>
        <fullName evidence="1">DUF222 domain-containing protein</fullName>
    </recommendedName>
</protein>
<dbReference type="EMBL" id="Z98271">
    <property type="protein sequence ID" value="CAB11017.1"/>
    <property type="molecule type" value="Genomic_DNA"/>
</dbReference>
<reference evidence="2" key="2">
    <citation type="submission" date="1997-08" db="EMBL/GenBank/DDBJ databases">
        <authorList>
            <person name="Hamlin N."/>
            <person name="Churcher C.M."/>
        </authorList>
    </citation>
    <scope>NUCLEOTIDE SEQUENCE</scope>
</reference>
<evidence type="ECO:0000259" key="1">
    <source>
        <dbReference type="Pfam" id="PF02720"/>
    </source>
</evidence>
<sequence>MQISATLDTIDATHAVLCDISPDVVGTISAYTIHIVERLETQDSSKCEVIYRFFADIADPPDGNECTPTVREVLWARMRITPREKHSPLQIHGPNPATTVADQSPVVSQNDQNLPPRWTQGEVGEEHIRAICAAVDVLPSCTSLAAETDAERTLINACDLTLRRYRH</sequence>
<reference evidence="2" key="1">
    <citation type="journal article" date="1993" name="Mol. Microbiol.">
        <title>Use of an ordered cosmid library to deduce the genomic organization of Mycobacterium leprae.</title>
        <authorList>
            <person name="Eiglmeier K."/>
            <person name="Honore N."/>
            <person name="Woods S.A."/>
            <person name="Caudron B."/>
            <person name="Cole S.T."/>
        </authorList>
    </citation>
    <scope>NUCLEOTIDE SEQUENCE</scope>
</reference>
<proteinExistence type="predicted"/>
<feature type="domain" description="DUF222" evidence="1">
    <location>
        <begin position="36"/>
        <end position="158"/>
    </location>
</feature>
<accession>O32896</accession>
<dbReference type="RefSeq" id="WP_049769681.1">
    <property type="nucleotide sequence ID" value="NZ_CP029543.1"/>
</dbReference>
<dbReference type="PIR" id="T45324">
    <property type="entry name" value="T45324"/>
</dbReference>
<dbReference type="AlphaFoldDB" id="O32896"/>
<reference evidence="2" key="3">
    <citation type="submission" date="1997-08" db="EMBL/GenBank/DDBJ databases">
        <authorList>
            <person name="Parkhill J."/>
            <person name="Barrell B.G."/>
            <person name="Rajandream M.A."/>
        </authorList>
    </citation>
    <scope>NUCLEOTIDE SEQUENCE</scope>
</reference>
<gene>
    <name evidence="2" type="primary">MLCB1779.36</name>
</gene>
<name>O32896_MYCLR</name>